<evidence type="ECO:0000256" key="4">
    <source>
        <dbReference type="ARBA" id="ARBA00022840"/>
    </source>
</evidence>
<protein>
    <submittedName>
        <fullName evidence="8">ATP-dependent helicase HrpB</fullName>
    </submittedName>
</protein>
<dbReference type="PANTHER" id="PTHR43519">
    <property type="entry name" value="ATP-DEPENDENT RNA HELICASE HRPB"/>
    <property type="match status" value="1"/>
</dbReference>
<dbReference type="SMART" id="SM00847">
    <property type="entry name" value="HA2"/>
    <property type="match status" value="1"/>
</dbReference>
<dbReference type="EMBL" id="JACYTR010000074">
    <property type="protein sequence ID" value="MBD8527955.1"/>
    <property type="molecule type" value="Genomic_DNA"/>
</dbReference>
<proteinExistence type="predicted"/>
<evidence type="ECO:0000259" key="7">
    <source>
        <dbReference type="PROSITE" id="PS51194"/>
    </source>
</evidence>
<dbReference type="Pfam" id="PF00271">
    <property type="entry name" value="Helicase_C"/>
    <property type="match status" value="1"/>
</dbReference>
<sequence>MPIDDLLPDLQRQLAEHARLVLEAPPGAGKTTRVPLALLDADWRGAGRIIMLEPRRVAARAAAQFMADSLGQSVGETVGYRIRFESRVSADTQLEVVTEGILTRMIQDDPSLDGVAAVLFDEFHERHLSADLGLALTLDVQAQLRPELRVLVMSATLDGERLAALLDAPRLQSQGRAFPVTIEHYASRREESLEQQVKRCVEMALARQEGDLLVFLPGQREINRCADVLAGVAAPTELEVLPLHGELPVERQAEVLRPAASGRRRVVLATNVAESSVTLPGVRMVIDSGLAREPRFDPNSGFSRLATVAISQASADQRAGRAGRLGPGYCYRLWPESQRLEPQRRAEIAQVDLAGLALELAAWGSAELLFPDQPPSGALAAGRDLLRQLGALQDNALTDLGRRMLRLGTEPRLAAMLLAAPAADCALACDLAALLEARDPLRGGASRRDDLYARWQALSAFRTGRADAAASRSALAAIDRSAQQWRRRLRINQAPTADAAASRLGLLLSHAFPDRIARQHAQDPLRYQLANGRSARLFDDSALYGEPWIVISELRYAEREGHILRGLPLSEADLRQQFPSRFGSQDVVRWDAAKRAIVALRELRFERIVLEQKPLPNPDPSRYAEALVDAVRQLGLAALPWTEALSQWLERARCIGEWREEADWPDFSDSGLLDSVEDWLQPGLAGKSRLSALSEQELAHSLRSRLSWQQQQRLEQLAPVRLEVPSGQQRPIHYEHGKPPVLAVKLQEMFGLADTPRIADGRVPLTLHLLSPAGRPLQVTQDLRGFWERTYPEVKKEMKGRYPKHPWPDDPWSAVPTHRAKPRSR</sequence>
<dbReference type="SMART" id="SM00487">
    <property type="entry name" value="DEXDc"/>
    <property type="match status" value="1"/>
</dbReference>
<dbReference type="CDD" id="cd17990">
    <property type="entry name" value="DEXHc_HrpB"/>
    <property type="match status" value="1"/>
</dbReference>
<name>A0AAW3ZP67_9GAMM</name>
<reference evidence="8 9" key="1">
    <citation type="submission" date="2020-09" db="EMBL/GenBank/DDBJ databases">
        <title>Pseudoxanthomonas sp. CAU 1598 isolated from sand of Yaerae Beach.</title>
        <authorList>
            <person name="Kim W."/>
        </authorList>
    </citation>
    <scope>NUCLEOTIDE SEQUENCE [LARGE SCALE GENOMIC DNA]</scope>
    <source>
        <strain evidence="8 9">CAU 1598</strain>
    </source>
</reference>
<feature type="domain" description="Helicase C-terminal" evidence="7">
    <location>
        <begin position="192"/>
        <end position="364"/>
    </location>
</feature>
<evidence type="ECO:0000259" key="6">
    <source>
        <dbReference type="PROSITE" id="PS51192"/>
    </source>
</evidence>
<accession>A0AAW3ZP67</accession>
<dbReference type="InterPro" id="IPR001650">
    <property type="entry name" value="Helicase_C-like"/>
</dbReference>
<dbReference type="Pfam" id="PF08482">
    <property type="entry name" value="HrpB_C"/>
    <property type="match status" value="1"/>
</dbReference>
<evidence type="ECO:0000256" key="1">
    <source>
        <dbReference type="ARBA" id="ARBA00022741"/>
    </source>
</evidence>
<dbReference type="SUPFAM" id="SSF52540">
    <property type="entry name" value="P-loop containing nucleoside triphosphate hydrolases"/>
    <property type="match status" value="1"/>
</dbReference>
<evidence type="ECO:0000256" key="5">
    <source>
        <dbReference type="SAM" id="MobiDB-lite"/>
    </source>
</evidence>
<feature type="region of interest" description="Disordered" evidence="5">
    <location>
        <begin position="799"/>
        <end position="825"/>
    </location>
</feature>
<dbReference type="FunFam" id="3.40.50.300:FF:002125">
    <property type="entry name" value="ATP-dependent helicase HrpB"/>
    <property type="match status" value="1"/>
</dbReference>
<dbReference type="PROSITE" id="PS51194">
    <property type="entry name" value="HELICASE_CTER"/>
    <property type="match status" value="1"/>
</dbReference>
<dbReference type="InterPro" id="IPR010225">
    <property type="entry name" value="HrpB"/>
</dbReference>
<dbReference type="InterPro" id="IPR013689">
    <property type="entry name" value="RNA_helicase_ATP-dep_HrpB_C"/>
</dbReference>
<dbReference type="GO" id="GO:0005524">
    <property type="term" value="F:ATP binding"/>
    <property type="evidence" value="ECO:0007669"/>
    <property type="project" value="UniProtKB-KW"/>
</dbReference>
<dbReference type="GO" id="GO:0003676">
    <property type="term" value="F:nucleic acid binding"/>
    <property type="evidence" value="ECO:0007669"/>
    <property type="project" value="InterPro"/>
</dbReference>
<dbReference type="Pfam" id="PF00270">
    <property type="entry name" value="DEAD"/>
    <property type="match status" value="1"/>
</dbReference>
<dbReference type="PROSITE" id="PS51192">
    <property type="entry name" value="HELICASE_ATP_BIND_1"/>
    <property type="match status" value="1"/>
</dbReference>
<dbReference type="SMART" id="SM00490">
    <property type="entry name" value="HELICc"/>
    <property type="match status" value="1"/>
</dbReference>
<dbReference type="InterPro" id="IPR011545">
    <property type="entry name" value="DEAD/DEAH_box_helicase_dom"/>
</dbReference>
<dbReference type="Gene3D" id="1.20.120.1080">
    <property type="match status" value="1"/>
</dbReference>
<keyword evidence="2" id="KW-0378">Hydrolase</keyword>
<dbReference type="GO" id="GO:0016787">
    <property type="term" value="F:hydrolase activity"/>
    <property type="evidence" value="ECO:0007669"/>
    <property type="project" value="UniProtKB-KW"/>
</dbReference>
<keyword evidence="4" id="KW-0067">ATP-binding</keyword>
<keyword evidence="9" id="KW-1185">Reference proteome</keyword>
<dbReference type="Gene3D" id="3.40.50.300">
    <property type="entry name" value="P-loop containing nucleotide triphosphate hydrolases"/>
    <property type="match status" value="2"/>
</dbReference>
<evidence type="ECO:0000256" key="3">
    <source>
        <dbReference type="ARBA" id="ARBA00022806"/>
    </source>
</evidence>
<evidence type="ECO:0000313" key="9">
    <source>
        <dbReference type="Proteomes" id="UP000613768"/>
    </source>
</evidence>
<dbReference type="PANTHER" id="PTHR43519:SF1">
    <property type="entry name" value="ATP-DEPENDENT RNA HELICASE HRPB"/>
    <property type="match status" value="1"/>
</dbReference>
<dbReference type="PIRSF" id="PIRSF005496">
    <property type="entry name" value="ATP_hel_hrpB"/>
    <property type="match status" value="1"/>
</dbReference>
<dbReference type="GO" id="GO:0004386">
    <property type="term" value="F:helicase activity"/>
    <property type="evidence" value="ECO:0007669"/>
    <property type="project" value="UniProtKB-KW"/>
</dbReference>
<evidence type="ECO:0000256" key="2">
    <source>
        <dbReference type="ARBA" id="ARBA00022801"/>
    </source>
</evidence>
<dbReference type="CDD" id="cd18791">
    <property type="entry name" value="SF2_C_RHA"/>
    <property type="match status" value="1"/>
</dbReference>
<keyword evidence="1" id="KW-0547">Nucleotide-binding</keyword>
<dbReference type="NCBIfam" id="TIGR01970">
    <property type="entry name" value="DEAH_box_HrpB"/>
    <property type="match status" value="1"/>
</dbReference>
<comment type="caution">
    <text evidence="8">The sequence shown here is derived from an EMBL/GenBank/DDBJ whole genome shotgun (WGS) entry which is preliminary data.</text>
</comment>
<dbReference type="InterPro" id="IPR049614">
    <property type="entry name" value="HrpB_DEXH"/>
</dbReference>
<gene>
    <name evidence="8" type="primary">hrpB</name>
    <name evidence="8" type="ORF">IFO71_19585</name>
</gene>
<organism evidence="8 9">
    <name type="scientific">Pseudomarimonas arenosa</name>
    <dbReference type="NCBI Taxonomy" id="2774145"/>
    <lineage>
        <taxon>Bacteria</taxon>
        <taxon>Pseudomonadati</taxon>
        <taxon>Pseudomonadota</taxon>
        <taxon>Gammaproteobacteria</taxon>
        <taxon>Lysobacterales</taxon>
        <taxon>Lysobacteraceae</taxon>
        <taxon>Pseudomarimonas</taxon>
    </lineage>
</organism>
<dbReference type="InterPro" id="IPR007502">
    <property type="entry name" value="Helicase-assoc_dom"/>
</dbReference>
<dbReference type="InterPro" id="IPR014001">
    <property type="entry name" value="Helicase_ATP-bd"/>
</dbReference>
<dbReference type="AlphaFoldDB" id="A0AAW3ZP67"/>
<evidence type="ECO:0000313" key="8">
    <source>
        <dbReference type="EMBL" id="MBD8527955.1"/>
    </source>
</evidence>
<keyword evidence="3 8" id="KW-0347">Helicase</keyword>
<dbReference type="InterPro" id="IPR027417">
    <property type="entry name" value="P-loop_NTPase"/>
</dbReference>
<dbReference type="Proteomes" id="UP000613768">
    <property type="component" value="Unassembled WGS sequence"/>
</dbReference>
<feature type="domain" description="Helicase ATP-binding" evidence="6">
    <location>
        <begin position="11"/>
        <end position="175"/>
    </location>
</feature>